<dbReference type="EMBL" id="PXXO01000007">
    <property type="protein sequence ID" value="PSJ05199.1"/>
    <property type="molecule type" value="Genomic_DNA"/>
</dbReference>
<dbReference type="OrthoDB" id="439102at2"/>
<evidence type="ECO:0000313" key="3">
    <source>
        <dbReference type="Proteomes" id="UP000243002"/>
    </source>
</evidence>
<gene>
    <name evidence="2" type="ORF">C7K55_07635</name>
</gene>
<name>A0A2P7MVH2_9CYAN</name>
<dbReference type="RefSeq" id="WP_106502824.1">
    <property type="nucleotide sequence ID" value="NZ_PXXO01000007.1"/>
</dbReference>
<evidence type="ECO:0000256" key="1">
    <source>
        <dbReference type="SAM" id="MobiDB-lite"/>
    </source>
</evidence>
<dbReference type="SUPFAM" id="SSF56925">
    <property type="entry name" value="OMPA-like"/>
    <property type="match status" value="1"/>
</dbReference>
<dbReference type="InterPro" id="IPR011250">
    <property type="entry name" value="OMP/PagP_B-barrel"/>
</dbReference>
<reference evidence="2 3" key="1">
    <citation type="journal article" date="2018" name="Environ. Microbiol.">
        <title>Ecological and genomic features of two widespread freshwater picocyanobacteria.</title>
        <authorList>
            <person name="Cabello-Yeves P.J."/>
            <person name="Picazo A."/>
            <person name="Camacho A."/>
            <person name="Callieri C."/>
            <person name="Rosselli R."/>
            <person name="Roda-Garcia J.J."/>
            <person name="Coutinho F.H."/>
            <person name="Rodriguez-Valera F."/>
        </authorList>
    </citation>
    <scope>NUCLEOTIDE SEQUENCE [LARGE SCALE GENOMIC DNA]</scope>
    <source>
        <strain evidence="2 3">Tous</strain>
    </source>
</reference>
<dbReference type="Proteomes" id="UP000243002">
    <property type="component" value="Unassembled WGS sequence"/>
</dbReference>
<comment type="caution">
    <text evidence="2">The sequence shown here is derived from an EMBL/GenBank/DDBJ whole genome shotgun (WGS) entry which is preliminary data.</text>
</comment>
<evidence type="ECO:0000313" key="2">
    <source>
        <dbReference type="EMBL" id="PSJ05199.1"/>
    </source>
</evidence>
<sequence length="333" mass="35385">MADPIKHDGKNGSHLSTINVLAKKMALNFGEHVMHQTKAIPILIGLTLTGGLTSELRAQQSAPAAGDRPTEESPAGSTNQPAAATSPWASTIELYGFAPISTTGTTTVSNGTRNFSADTDLNLGDVLSKLKWATSLRGSIEKDRLGLLVDLDYVKLGQYGSTTGQRGIFTGSAEVTATQGIYDLALRYRFGDREAAVGKPGQFSLIPYAGIRIIDAQLDVAAQIQGSGGRVSFQRQGNFGRTWVQPLLGTQATVFLSPRLRAFARADIGGFGLSGSEDLSGNAQVGLGYAVGNNTDLNISWRYAGINYNTGDTPDSGYSSYRNGFEIGLKFFF</sequence>
<feature type="region of interest" description="Disordered" evidence="1">
    <location>
        <begin position="58"/>
        <end position="83"/>
    </location>
</feature>
<protein>
    <submittedName>
        <fullName evidence="2">Uncharacterized protein</fullName>
    </submittedName>
</protein>
<dbReference type="AlphaFoldDB" id="A0A2P7MVH2"/>
<organism evidence="2 3">
    <name type="scientific">Cyanobium usitatum str. Tous</name>
    <dbReference type="NCBI Taxonomy" id="2116684"/>
    <lineage>
        <taxon>Bacteria</taxon>
        <taxon>Bacillati</taxon>
        <taxon>Cyanobacteriota</taxon>
        <taxon>Cyanophyceae</taxon>
        <taxon>Synechococcales</taxon>
        <taxon>Prochlorococcaceae</taxon>
        <taxon>Cyanobium</taxon>
    </lineage>
</organism>
<accession>A0A2P7MVH2</accession>
<keyword evidence="3" id="KW-1185">Reference proteome</keyword>
<proteinExistence type="predicted"/>